<name>A0ABQ0MF82_9BACT</name>
<sequence length="400" mass="44755">MVVMLIFSVVMTLISMSFSRMVRGSGQLIKSAETDIGGLIGLEVMRRDIELGGLGLFWNIPSDAKGSTSYFSYTEAPDHLKFVYNCLDGCPQAKPSLFNDSTYDDDRYIPRAYRVGNNVAYNGSDYLVLKATALGTNKVSRAWGYLNYTTTVVIPPRDAESQPFQDKDRVIALKSGMAGGRGVRELVFKQPGEAGFSVSYVKPFPADFSPKDPGDNFLVYGVDKPEKDDTLPLRFPFNRADYYISRPDEMSPNCASGTGVLYKAVITHGNPDPPHLPRETVPILDCVADMQVVLPVDTNGDGEIDYHLDLEELDALKTRDQLKEIRVYILAQQGRRDDSYSYPVADPERAVIVGDKDLMKNPEDAYGSIWSSNKMAATFGRNWRNYRWRLYTIVVQPKNL</sequence>
<dbReference type="EMBL" id="BDQG01000001">
    <property type="protein sequence ID" value="GAW65751.1"/>
    <property type="molecule type" value="Genomic_DNA"/>
</dbReference>
<proteinExistence type="predicted"/>
<evidence type="ECO:0000313" key="2">
    <source>
        <dbReference type="Proteomes" id="UP000194153"/>
    </source>
</evidence>
<reference evidence="1 2" key="1">
    <citation type="submission" date="2017-04" db="EMBL/GenBank/DDBJ databases">
        <authorList>
            <consortium name="Geobacter pelophilus Genome Sequencing"/>
            <person name="Aoyagi T."/>
            <person name="Koike H."/>
            <person name="Hori T."/>
        </authorList>
    </citation>
    <scope>NUCLEOTIDE SEQUENCE [LARGE SCALE GENOMIC DNA]</scope>
    <source>
        <strain evidence="1 2">Drf2</strain>
    </source>
</reference>
<gene>
    <name evidence="1" type="ORF">GPEL0_01f0794</name>
</gene>
<dbReference type="Proteomes" id="UP000194153">
    <property type="component" value="Unassembled WGS sequence"/>
</dbReference>
<organism evidence="1 2">
    <name type="scientific">Geoanaerobacter pelophilus</name>
    <dbReference type="NCBI Taxonomy" id="60036"/>
    <lineage>
        <taxon>Bacteria</taxon>
        <taxon>Pseudomonadati</taxon>
        <taxon>Thermodesulfobacteriota</taxon>
        <taxon>Desulfuromonadia</taxon>
        <taxon>Geobacterales</taxon>
        <taxon>Geobacteraceae</taxon>
        <taxon>Geoanaerobacter</taxon>
    </lineage>
</organism>
<comment type="caution">
    <text evidence="1">The sequence shown here is derived from an EMBL/GenBank/DDBJ whole genome shotgun (WGS) entry which is preliminary data.</text>
</comment>
<evidence type="ECO:0000313" key="1">
    <source>
        <dbReference type="EMBL" id="GAW65751.1"/>
    </source>
</evidence>
<reference evidence="2" key="2">
    <citation type="submission" date="2017-05" db="EMBL/GenBank/DDBJ databases">
        <title>Draft genome sequence of Geobacter pelophilus, a iron(III)-reducing bacteria.</title>
        <authorList>
            <person name="Aoyagi T."/>
            <person name="Koike H."/>
            <person name="Morita T."/>
            <person name="Sato Y."/>
            <person name="Habe H."/>
            <person name="Hori T."/>
        </authorList>
    </citation>
    <scope>NUCLEOTIDE SEQUENCE [LARGE SCALE GENOMIC DNA]</scope>
    <source>
        <strain evidence="2">Drf2</strain>
    </source>
</reference>
<accession>A0ABQ0MF82</accession>
<keyword evidence="2" id="KW-1185">Reference proteome</keyword>
<protein>
    <submittedName>
        <fullName evidence="1">Pilus biosynthesis protein PilW</fullName>
    </submittedName>
</protein>